<dbReference type="SUPFAM" id="SSF46785">
    <property type="entry name" value="Winged helix' DNA-binding domain"/>
    <property type="match status" value="1"/>
</dbReference>
<dbReference type="PROSITE" id="PS51078">
    <property type="entry name" value="ICLR_ED"/>
    <property type="match status" value="1"/>
</dbReference>
<proteinExistence type="predicted"/>
<dbReference type="AlphaFoldDB" id="A0AB39VP67"/>
<dbReference type="GO" id="GO:0003700">
    <property type="term" value="F:DNA-binding transcription factor activity"/>
    <property type="evidence" value="ECO:0007669"/>
    <property type="project" value="TreeGrafter"/>
</dbReference>
<feature type="domain" description="HTH iclR-type" evidence="4">
    <location>
        <begin position="1"/>
        <end position="68"/>
    </location>
</feature>
<evidence type="ECO:0000256" key="3">
    <source>
        <dbReference type="ARBA" id="ARBA00023163"/>
    </source>
</evidence>
<dbReference type="InterPro" id="IPR029016">
    <property type="entry name" value="GAF-like_dom_sf"/>
</dbReference>
<dbReference type="PANTHER" id="PTHR30136">
    <property type="entry name" value="HELIX-TURN-HELIX TRANSCRIPTIONAL REGULATOR, ICLR FAMILY"/>
    <property type="match status" value="1"/>
</dbReference>
<evidence type="ECO:0000313" key="6">
    <source>
        <dbReference type="EMBL" id="XDU71759.1"/>
    </source>
</evidence>
<accession>A0AB39VP67</accession>
<dbReference type="PANTHER" id="PTHR30136:SF35">
    <property type="entry name" value="HTH-TYPE TRANSCRIPTIONAL REGULATOR RV1719"/>
    <property type="match status" value="1"/>
</dbReference>
<evidence type="ECO:0000259" key="5">
    <source>
        <dbReference type="PROSITE" id="PS51078"/>
    </source>
</evidence>
<protein>
    <submittedName>
        <fullName evidence="6">IclR family transcriptional regulator</fullName>
    </submittedName>
</protein>
<dbReference type="Gene3D" id="1.10.10.10">
    <property type="entry name" value="Winged helix-like DNA-binding domain superfamily/Winged helix DNA-binding domain"/>
    <property type="match status" value="1"/>
</dbReference>
<dbReference type="RefSeq" id="WP_369788872.1">
    <property type="nucleotide sequence ID" value="NZ_CP165628.1"/>
</dbReference>
<dbReference type="GO" id="GO:0003677">
    <property type="term" value="F:DNA binding"/>
    <property type="evidence" value="ECO:0007669"/>
    <property type="project" value="UniProtKB-KW"/>
</dbReference>
<dbReference type="InterPro" id="IPR036390">
    <property type="entry name" value="WH_DNA-bd_sf"/>
</dbReference>
<dbReference type="PROSITE" id="PS51077">
    <property type="entry name" value="HTH_ICLR"/>
    <property type="match status" value="1"/>
</dbReference>
<dbReference type="InterPro" id="IPR050707">
    <property type="entry name" value="HTH_MetabolicPath_Reg"/>
</dbReference>
<dbReference type="CDD" id="cd00090">
    <property type="entry name" value="HTH_ARSR"/>
    <property type="match status" value="1"/>
</dbReference>
<dbReference type="InterPro" id="IPR014757">
    <property type="entry name" value="Tscrpt_reg_IclR_C"/>
</dbReference>
<name>A0AB39VP67_9GAMM</name>
<evidence type="ECO:0000256" key="2">
    <source>
        <dbReference type="ARBA" id="ARBA00023125"/>
    </source>
</evidence>
<sequence length="254" mass="27925">MTTLENASAVLKLFAQKGIRQGHPGLSFSDVVEQLGLPKSTVSRLLMTMETQGLLERDPETRLYKIGRLLLAVSSHYLSTPLVDACSPYMVQLSKQTQCTGYISLLEGQDIMVMRMFPGRTYLQVVTPAGSLLPAAETAIGRAILARETDQQIIERYQAGYQVNSPNSPQTLDELLTWLAEVRETGWSSANNETLQGISTLATSIANKHRSETVGLCLSFPSPYEGDAVPAGIREGIMTVTRQIAEKLGDEYWQ</sequence>
<dbReference type="InterPro" id="IPR005471">
    <property type="entry name" value="Tscrpt_reg_IclR_N"/>
</dbReference>
<dbReference type="Pfam" id="PF09339">
    <property type="entry name" value="HTH_IclR"/>
    <property type="match status" value="1"/>
</dbReference>
<reference evidence="6" key="1">
    <citation type="submission" date="2024-07" db="EMBL/GenBank/DDBJ databases">
        <authorList>
            <person name="Biller S.J."/>
        </authorList>
    </citation>
    <scope>NUCLEOTIDE SEQUENCE</scope>
    <source>
        <strain evidence="6">WC2420</strain>
    </source>
</reference>
<dbReference type="InterPro" id="IPR036388">
    <property type="entry name" value="WH-like_DNA-bd_sf"/>
</dbReference>
<organism evidence="6">
    <name type="scientific">Rouxiella sp. WC2420</name>
    <dbReference type="NCBI Taxonomy" id="3234145"/>
    <lineage>
        <taxon>Bacteria</taxon>
        <taxon>Pseudomonadati</taxon>
        <taxon>Pseudomonadota</taxon>
        <taxon>Gammaproteobacteria</taxon>
        <taxon>Enterobacterales</taxon>
        <taxon>Yersiniaceae</taxon>
        <taxon>Rouxiella</taxon>
    </lineage>
</organism>
<dbReference type="Pfam" id="PF01614">
    <property type="entry name" value="IclR_C"/>
    <property type="match status" value="1"/>
</dbReference>
<dbReference type="SUPFAM" id="SSF55781">
    <property type="entry name" value="GAF domain-like"/>
    <property type="match status" value="1"/>
</dbReference>
<dbReference type="Gene3D" id="3.30.450.40">
    <property type="match status" value="1"/>
</dbReference>
<dbReference type="InterPro" id="IPR011991">
    <property type="entry name" value="ArsR-like_HTH"/>
</dbReference>
<keyword evidence="3" id="KW-0804">Transcription</keyword>
<evidence type="ECO:0000256" key="1">
    <source>
        <dbReference type="ARBA" id="ARBA00023015"/>
    </source>
</evidence>
<keyword evidence="2" id="KW-0238">DNA-binding</keyword>
<keyword evidence="1" id="KW-0805">Transcription regulation</keyword>
<dbReference type="EMBL" id="CP165628">
    <property type="protein sequence ID" value="XDU71759.1"/>
    <property type="molecule type" value="Genomic_DNA"/>
</dbReference>
<evidence type="ECO:0000259" key="4">
    <source>
        <dbReference type="PROSITE" id="PS51077"/>
    </source>
</evidence>
<dbReference type="GO" id="GO:0045892">
    <property type="term" value="P:negative regulation of DNA-templated transcription"/>
    <property type="evidence" value="ECO:0007669"/>
    <property type="project" value="TreeGrafter"/>
</dbReference>
<feature type="domain" description="IclR-ED" evidence="5">
    <location>
        <begin position="69"/>
        <end position="250"/>
    </location>
</feature>
<dbReference type="SMART" id="SM00346">
    <property type="entry name" value="HTH_ICLR"/>
    <property type="match status" value="1"/>
</dbReference>
<gene>
    <name evidence="6" type="ORF">AB3G37_19885</name>
</gene>